<sequence length="41" mass="4520">MQAIGTLRAPTDIAAWAERAPPETNGLLTAIWSHLPCRPHR</sequence>
<evidence type="ECO:0000313" key="1">
    <source>
        <dbReference type="EMBL" id="KLU07100.1"/>
    </source>
</evidence>
<keyword evidence="2" id="KW-1185">Reference proteome</keyword>
<proteinExistence type="predicted"/>
<comment type="caution">
    <text evidence="1">The sequence shown here is derived from an EMBL/GenBank/DDBJ whole genome shotgun (WGS) entry which is preliminary data.</text>
</comment>
<dbReference type="EMBL" id="LECT01000007">
    <property type="protein sequence ID" value="KLU07100.1"/>
    <property type="molecule type" value="Genomic_DNA"/>
</dbReference>
<reference evidence="1" key="1">
    <citation type="submission" date="2015-05" db="EMBL/GenBank/DDBJ databases">
        <title>Permanent draft genome of Rhodopirellula islandicus K833.</title>
        <authorList>
            <person name="Kizina J."/>
            <person name="Richter M."/>
            <person name="Glockner F.O."/>
            <person name="Harder J."/>
        </authorList>
    </citation>
    <scope>NUCLEOTIDE SEQUENCE [LARGE SCALE GENOMIC DNA]</scope>
    <source>
        <strain evidence="1">K833</strain>
    </source>
</reference>
<dbReference type="PATRIC" id="fig|595434.4.peg.868"/>
<organism evidence="1 2">
    <name type="scientific">Rhodopirellula islandica</name>
    <dbReference type="NCBI Taxonomy" id="595434"/>
    <lineage>
        <taxon>Bacteria</taxon>
        <taxon>Pseudomonadati</taxon>
        <taxon>Planctomycetota</taxon>
        <taxon>Planctomycetia</taxon>
        <taxon>Pirellulales</taxon>
        <taxon>Pirellulaceae</taxon>
        <taxon>Rhodopirellula</taxon>
    </lineage>
</organism>
<accession>A0A0J1BKN2</accession>
<dbReference type="Proteomes" id="UP000036367">
    <property type="component" value="Unassembled WGS sequence"/>
</dbReference>
<dbReference type="STRING" id="595434.RISK_000901"/>
<dbReference type="AlphaFoldDB" id="A0A0J1BKN2"/>
<name>A0A0J1BKN2_RHOIS</name>
<gene>
    <name evidence="1" type="ORF">RISK_000901</name>
</gene>
<protein>
    <submittedName>
        <fullName evidence="1">Uncharacterized protein</fullName>
    </submittedName>
</protein>
<evidence type="ECO:0000313" key="2">
    <source>
        <dbReference type="Proteomes" id="UP000036367"/>
    </source>
</evidence>